<dbReference type="STRING" id="54.SAMN02745121_08380"/>
<gene>
    <name evidence="1" type="ORF">SAMN02745121_08380</name>
</gene>
<dbReference type="EMBL" id="FOMX01000053">
    <property type="protein sequence ID" value="SFF36130.1"/>
    <property type="molecule type" value="Genomic_DNA"/>
</dbReference>
<accession>A0A1I2I3E9</accession>
<organism evidence="1 2">
    <name type="scientific">Nannocystis exedens</name>
    <dbReference type="NCBI Taxonomy" id="54"/>
    <lineage>
        <taxon>Bacteria</taxon>
        <taxon>Pseudomonadati</taxon>
        <taxon>Myxococcota</taxon>
        <taxon>Polyangia</taxon>
        <taxon>Nannocystales</taxon>
        <taxon>Nannocystaceae</taxon>
        <taxon>Nannocystis</taxon>
    </lineage>
</organism>
<proteinExistence type="predicted"/>
<evidence type="ECO:0000313" key="1">
    <source>
        <dbReference type="EMBL" id="SFF36130.1"/>
    </source>
</evidence>
<dbReference type="Proteomes" id="UP000199400">
    <property type="component" value="Unassembled WGS sequence"/>
</dbReference>
<protein>
    <submittedName>
        <fullName evidence="1">Uncharacterized protein</fullName>
    </submittedName>
</protein>
<keyword evidence="2" id="KW-1185">Reference proteome</keyword>
<evidence type="ECO:0000313" key="2">
    <source>
        <dbReference type="Proteomes" id="UP000199400"/>
    </source>
</evidence>
<name>A0A1I2I3E9_9BACT</name>
<dbReference type="AlphaFoldDB" id="A0A1I2I3E9"/>
<sequence>MSMSNLAQFMDKSLFLTLSDEQVERLTAVVDAELASNPDVQLQIKKVLEQYVPLKP</sequence>
<reference evidence="2" key="1">
    <citation type="submission" date="2016-10" db="EMBL/GenBank/DDBJ databases">
        <authorList>
            <person name="Varghese N."/>
            <person name="Submissions S."/>
        </authorList>
    </citation>
    <scope>NUCLEOTIDE SEQUENCE [LARGE SCALE GENOMIC DNA]</scope>
    <source>
        <strain evidence="2">ATCC 25963</strain>
    </source>
</reference>